<dbReference type="STRING" id="1869.MB27_41485"/>
<protein>
    <recommendedName>
        <fullName evidence="3">Lipoprotein</fullName>
    </recommendedName>
</protein>
<evidence type="ECO:0000313" key="1">
    <source>
        <dbReference type="EMBL" id="KHD72128.1"/>
    </source>
</evidence>
<accession>A0A0A6UAN6</accession>
<dbReference type="EMBL" id="JRTT01000139">
    <property type="protein sequence ID" value="KHD72128.1"/>
    <property type="molecule type" value="Genomic_DNA"/>
</dbReference>
<evidence type="ECO:0008006" key="3">
    <source>
        <dbReference type="Google" id="ProtNLM"/>
    </source>
</evidence>
<dbReference type="RefSeq" id="WP_043533691.1">
    <property type="nucleotide sequence ID" value="NZ_BAABKU010000005.1"/>
</dbReference>
<dbReference type="PROSITE" id="PS51257">
    <property type="entry name" value="PROKAR_LIPOPROTEIN"/>
    <property type="match status" value="1"/>
</dbReference>
<organism evidence="1 2">
    <name type="scientific">Actinoplanes utahensis</name>
    <dbReference type="NCBI Taxonomy" id="1869"/>
    <lineage>
        <taxon>Bacteria</taxon>
        <taxon>Bacillati</taxon>
        <taxon>Actinomycetota</taxon>
        <taxon>Actinomycetes</taxon>
        <taxon>Micromonosporales</taxon>
        <taxon>Micromonosporaceae</taxon>
        <taxon>Actinoplanes</taxon>
    </lineage>
</organism>
<dbReference type="AlphaFoldDB" id="A0A0A6UAN6"/>
<dbReference type="Proteomes" id="UP000054537">
    <property type="component" value="Unassembled WGS sequence"/>
</dbReference>
<dbReference type="OrthoDB" id="3294168at2"/>
<gene>
    <name evidence="1" type="ORF">MB27_41485</name>
</gene>
<proteinExistence type="predicted"/>
<comment type="caution">
    <text evidence="1">The sequence shown here is derived from an EMBL/GenBank/DDBJ whole genome shotgun (WGS) entry which is preliminary data.</text>
</comment>
<dbReference type="eggNOG" id="ENOG50321FY">
    <property type="taxonomic scope" value="Bacteria"/>
</dbReference>
<sequence length="239" mass="25129">MLSRHDLSRSHRIVPLLAVLLTAGCVGPPSPDSPAPAAPAPSYPVVVDEFTTILNRTRAAPYAYRVQGDLPAGQNLTASGAYDAKAGRLVAERRLTGGDLPGGFEALRVDGAKTWVRSSARLTWTSMPGAADMSDPMGLSRFAEAIQDVRSAGPGLYWVYVQPGESSITAADSFLPIGAPGSVQVFSRLGGAVRVNVTTDAAGWITAFTMEAQSLGKTHRIVTTLSDHGRPVIVPPVPR</sequence>
<name>A0A0A6UAN6_ACTUT</name>
<keyword evidence="2" id="KW-1185">Reference proteome</keyword>
<evidence type="ECO:0000313" key="2">
    <source>
        <dbReference type="Proteomes" id="UP000054537"/>
    </source>
</evidence>
<reference evidence="1 2" key="1">
    <citation type="submission" date="2014-10" db="EMBL/GenBank/DDBJ databases">
        <title>Draft genome sequence of Actinoplanes utahensis NRRL 12052.</title>
        <authorList>
            <person name="Velasco-Bucheli B."/>
            <person name="del Cerro C."/>
            <person name="Hormigo D."/>
            <person name="Garcia J.L."/>
            <person name="Acebal C."/>
            <person name="Arroyo M."/>
            <person name="de la Mata I."/>
        </authorList>
    </citation>
    <scope>NUCLEOTIDE SEQUENCE [LARGE SCALE GENOMIC DNA]</scope>
    <source>
        <strain evidence="1 2">NRRL 12052</strain>
    </source>
</reference>